<evidence type="ECO:0000256" key="3">
    <source>
        <dbReference type="ARBA" id="ARBA00022801"/>
    </source>
</evidence>
<reference evidence="6" key="1">
    <citation type="submission" date="2024-06" db="UniProtKB">
        <authorList>
            <consortium name="RefSeq"/>
        </authorList>
    </citation>
    <scope>NUCLEOTIDE SEQUENCE [LARGE SCALE GENOMIC DNA]</scope>
    <source>
        <strain evidence="6">J_2021</strain>
    </source>
</reference>
<dbReference type="Proteomes" id="UP000186698">
    <property type="component" value="Chromosome 3S"/>
</dbReference>
<evidence type="ECO:0000256" key="1">
    <source>
        <dbReference type="ARBA" id="ARBA00022670"/>
    </source>
</evidence>
<keyword evidence="2" id="KW-0732">Signal</keyword>
<protein>
    <submittedName>
        <fullName evidence="7">Salivary plasminogen activator gamma-like</fullName>
    </submittedName>
</protein>
<dbReference type="AlphaFoldDB" id="A0A8J1MPK8"/>
<dbReference type="GO" id="GO:0031639">
    <property type="term" value="P:plasminogen activation"/>
    <property type="evidence" value="ECO:0000318"/>
    <property type="project" value="GO_Central"/>
</dbReference>
<dbReference type="GO" id="GO:0048008">
    <property type="term" value="P:platelet-derived growth factor receptor signaling pathway"/>
    <property type="evidence" value="ECO:0000318"/>
    <property type="project" value="GO_Central"/>
</dbReference>
<dbReference type="InterPro" id="IPR043504">
    <property type="entry name" value="Peptidase_S1_PA_chymotrypsin"/>
</dbReference>
<keyword evidence="1" id="KW-0645">Protease</keyword>
<organism evidence="6 7">
    <name type="scientific">Xenopus laevis</name>
    <name type="common">African clawed frog</name>
    <dbReference type="NCBI Taxonomy" id="8355"/>
    <lineage>
        <taxon>Eukaryota</taxon>
        <taxon>Metazoa</taxon>
        <taxon>Chordata</taxon>
        <taxon>Craniata</taxon>
        <taxon>Vertebrata</taxon>
        <taxon>Euteleostomi</taxon>
        <taxon>Amphibia</taxon>
        <taxon>Batrachia</taxon>
        <taxon>Anura</taxon>
        <taxon>Pipoidea</taxon>
        <taxon>Pipidae</taxon>
        <taxon>Xenopodinae</taxon>
        <taxon>Xenopus</taxon>
        <taxon>Xenopus</taxon>
    </lineage>
</organism>
<dbReference type="GO" id="GO:0005615">
    <property type="term" value="C:extracellular space"/>
    <property type="evidence" value="ECO:0000318"/>
    <property type="project" value="GO_Central"/>
</dbReference>
<keyword evidence="4" id="KW-0720">Serine protease</keyword>
<dbReference type="KEGG" id="xla:108712281"/>
<dbReference type="PROSITE" id="PS50240">
    <property type="entry name" value="TRYPSIN_DOM"/>
    <property type="match status" value="1"/>
</dbReference>
<dbReference type="Pfam" id="PF00089">
    <property type="entry name" value="Trypsin"/>
    <property type="match status" value="1"/>
</dbReference>
<keyword evidence="3" id="KW-0378">Hydrolase</keyword>
<dbReference type="InterPro" id="IPR009003">
    <property type="entry name" value="Peptidase_S1_PA"/>
</dbReference>
<name>A0A8J1MPK8_XENLA</name>
<gene>
    <name evidence="7" type="primary">LOC108712281</name>
</gene>
<evidence type="ECO:0000256" key="4">
    <source>
        <dbReference type="ARBA" id="ARBA00022825"/>
    </source>
</evidence>
<dbReference type="InterPro" id="IPR001254">
    <property type="entry name" value="Trypsin_dom"/>
</dbReference>
<feature type="domain" description="Peptidase S1" evidence="5">
    <location>
        <begin position="1"/>
        <end position="174"/>
    </location>
</feature>
<evidence type="ECO:0000313" key="6">
    <source>
        <dbReference type="Proteomes" id="UP000186698"/>
    </source>
</evidence>
<dbReference type="Gene3D" id="2.40.10.10">
    <property type="entry name" value="Trypsin-like serine proteases"/>
    <property type="match status" value="2"/>
</dbReference>
<dbReference type="RefSeq" id="XP_041443677.1">
    <property type="nucleotide sequence ID" value="XM_041587743.1"/>
</dbReference>
<evidence type="ECO:0000313" key="7">
    <source>
        <dbReference type="RefSeq" id="XP_041443677.1"/>
    </source>
</evidence>
<dbReference type="GO" id="GO:0004252">
    <property type="term" value="F:serine-type endopeptidase activity"/>
    <property type="evidence" value="ECO:0000318"/>
    <property type="project" value="GO_Central"/>
</dbReference>
<sequence length="174" mass="19622">MTPSLQPSSSKAPELRVIIGRTLRTQQGDEEQEFTVDELHLHPEFDSDTYDNDIALLNLHSTSGSCAKETESTRPACIPDLGLTLPDWTECEISGYGKPNECKKSFLLTHLYSLLTFSILYSDQLKEGHVRLYPYSMCISEHLSDHIVTKNMLFAGDTRNLDDACKVNVQQKKL</sequence>
<dbReference type="OrthoDB" id="6020543at2759"/>
<evidence type="ECO:0000256" key="2">
    <source>
        <dbReference type="ARBA" id="ARBA00022729"/>
    </source>
</evidence>
<dbReference type="GeneID" id="108712281"/>
<dbReference type="GO" id="GO:0014909">
    <property type="term" value="P:smooth muscle cell migration"/>
    <property type="evidence" value="ECO:0000318"/>
    <property type="project" value="GO_Central"/>
</dbReference>
<dbReference type="InterPro" id="IPR050127">
    <property type="entry name" value="Serine_Proteases_S1"/>
</dbReference>
<dbReference type="PANTHER" id="PTHR24264:SF42">
    <property type="entry name" value="TISSUE-TYPE PLASMINOGEN ACTIVATOR"/>
    <property type="match status" value="1"/>
</dbReference>
<evidence type="ECO:0000259" key="5">
    <source>
        <dbReference type="PROSITE" id="PS50240"/>
    </source>
</evidence>
<proteinExistence type="predicted"/>
<accession>A0A8J1MPK8</accession>
<keyword evidence="6" id="KW-1185">Reference proteome</keyword>
<dbReference type="PANTHER" id="PTHR24264">
    <property type="entry name" value="TRYPSIN-RELATED"/>
    <property type="match status" value="1"/>
</dbReference>
<dbReference type="SUPFAM" id="SSF50494">
    <property type="entry name" value="Trypsin-like serine proteases"/>
    <property type="match status" value="1"/>
</dbReference>
<reference evidence="7" key="2">
    <citation type="submission" date="2025-08" db="UniProtKB">
        <authorList>
            <consortium name="RefSeq"/>
        </authorList>
    </citation>
    <scope>IDENTIFICATION</scope>
    <source>
        <strain evidence="7">J_2021</strain>
        <tissue evidence="7">Erythrocytes</tissue>
    </source>
</reference>